<name>A0A016WL00_9BILA</name>
<sequence length="111" mass="12593">MRQNLLKGSVSPRLACWRYQQILDLLAKLIPKMHGNTTVHNRKRVESVIFDLMYLVFDADHEFVLLICCGALYEELQRFSCTGLGSDAGQRCLKCLVQTDCGTLKGTSFYS</sequence>
<dbReference type="AlphaFoldDB" id="A0A016WL00"/>
<proteinExistence type="predicted"/>
<reference evidence="2" key="1">
    <citation type="journal article" date="2015" name="Nat. Genet.">
        <title>The genome and transcriptome of the zoonotic hookworm Ancylostoma ceylanicum identify infection-specific gene families.</title>
        <authorList>
            <person name="Schwarz E.M."/>
            <person name="Hu Y."/>
            <person name="Antoshechkin I."/>
            <person name="Miller M.M."/>
            <person name="Sternberg P.W."/>
            <person name="Aroian R.V."/>
        </authorList>
    </citation>
    <scope>NUCLEOTIDE SEQUENCE</scope>
    <source>
        <strain evidence="2">HY135</strain>
    </source>
</reference>
<dbReference type="Proteomes" id="UP000024635">
    <property type="component" value="Unassembled WGS sequence"/>
</dbReference>
<comment type="caution">
    <text evidence="1">The sequence shown here is derived from an EMBL/GenBank/DDBJ whole genome shotgun (WGS) entry which is preliminary data.</text>
</comment>
<evidence type="ECO:0000313" key="1">
    <source>
        <dbReference type="EMBL" id="EYC40320.1"/>
    </source>
</evidence>
<evidence type="ECO:0000313" key="2">
    <source>
        <dbReference type="Proteomes" id="UP000024635"/>
    </source>
</evidence>
<dbReference type="EMBL" id="JARK01000219">
    <property type="protein sequence ID" value="EYC40320.1"/>
    <property type="molecule type" value="Genomic_DNA"/>
</dbReference>
<organism evidence="1 2">
    <name type="scientific">Ancylostoma ceylanicum</name>
    <dbReference type="NCBI Taxonomy" id="53326"/>
    <lineage>
        <taxon>Eukaryota</taxon>
        <taxon>Metazoa</taxon>
        <taxon>Ecdysozoa</taxon>
        <taxon>Nematoda</taxon>
        <taxon>Chromadorea</taxon>
        <taxon>Rhabditida</taxon>
        <taxon>Rhabditina</taxon>
        <taxon>Rhabditomorpha</taxon>
        <taxon>Strongyloidea</taxon>
        <taxon>Ancylostomatidae</taxon>
        <taxon>Ancylostomatinae</taxon>
        <taxon>Ancylostoma</taxon>
    </lineage>
</organism>
<accession>A0A016WL00</accession>
<keyword evidence="2" id="KW-1185">Reference proteome</keyword>
<gene>
    <name evidence="1" type="primary">Acey_s0619.g727</name>
    <name evidence="1" type="ORF">Y032_0619g727</name>
</gene>
<protein>
    <submittedName>
        <fullName evidence="1">Uncharacterized protein</fullName>
    </submittedName>
</protein>